<evidence type="ECO:0000259" key="1">
    <source>
        <dbReference type="SMART" id="SM00974"/>
    </source>
</evidence>
<dbReference type="InterPro" id="IPR027417">
    <property type="entry name" value="P-loop_NTPase"/>
</dbReference>
<feature type="domain" description="Bacteriophage T5 Orf172 DNA-binding" evidence="1">
    <location>
        <begin position="27"/>
        <end position="110"/>
    </location>
</feature>
<dbReference type="Proteomes" id="UP001190336">
    <property type="component" value="Chromosome"/>
</dbReference>
<reference evidence="2 3" key="1">
    <citation type="submission" date="2023-08" db="EMBL/GenBank/DDBJ databases">
        <authorList>
            <person name="Folkvardsen B D."/>
            <person name="Norman A."/>
        </authorList>
    </citation>
    <scope>NUCLEOTIDE SEQUENCE [LARGE SCALE GENOMIC DNA]</scope>
    <source>
        <strain evidence="2 3">Mu0083</strain>
    </source>
</reference>
<keyword evidence="3" id="KW-1185">Reference proteome</keyword>
<dbReference type="InterPro" id="IPR018306">
    <property type="entry name" value="Phage_T5_Orf172_DNA-bd"/>
</dbReference>
<dbReference type="Gene3D" id="3.40.50.300">
    <property type="entry name" value="P-loop containing nucleotide triphosphate hydrolases"/>
    <property type="match status" value="1"/>
</dbReference>
<evidence type="ECO:0000313" key="2">
    <source>
        <dbReference type="EMBL" id="CAJ1494217.1"/>
    </source>
</evidence>
<protein>
    <submittedName>
        <fullName evidence="2">GIY-YIG nuclease family protein</fullName>
    </submittedName>
</protein>
<accession>A0ABM9L7U9</accession>
<gene>
    <name evidence="2" type="ORF">MU0083_000715</name>
</gene>
<sequence>MSKSEQELLPEKPEARLRIYAYSIEDDAHAGLLKIGQTTLDVKTRIEQQLKTAAIENYTILLDESADCDDGSTFSDHQVRARLKAKGFANPQLEWMQCTVNDVATVITELRTGQQLTGTHHETFAMRPEQSAAVNKAHAYFQSIWSEDTNAAPRFLWNAKMRFGKTFATYQLAKKLGAMKILVVTFKPAVEDAWQRDLESHVDFDGWQYLSKATGGDPTTADKDRPLVYFGSFQDLLGKDQAGNIKAKNTWLHETNWDLVVFDEYHFGAWRDSAQELFGGEDASEAAKETAAQFHAAGLDAVNEELDELGESEAEFLPITTKAYLYLSGTPFRALATGEFIEEQIFNWTYTDEQRAKQEWAQAHPGEWNPYGALPEMRLLTYQMPDELLAIATQGEFDEFDLNEFFVAGGTGAVAEFKHKDEVQKWLDIIRGAYSATQVDNLKLGAQKPPFPYSDVRLLPYLNHSFWFLPSVAACHAMANLLAEKQNVFFHDYKVLVVAGQGAGVGLAALPPVREAIGSGHDSKTITLSCGKLTTGVTVPQWSSILMLRNLHSPETYFQAAFRVQSPWSIKNPNGDDPNLEESLKPVCFVFDFAPTRALRQIAEYGAGLSPDAANPEDAVKELVSFLPVLAFDGSHMTQLDAGAILDTAMTGTSATLLARKWESALLVNVDNDTLRKILDNPAALEAIMRIEGFRKLGEDVFETVINKSEKVKATKKDKGDDITAAEKRELTAEEREYKSKRKLIQEKLVKFATRIPAFMYLTDFRENTLKDVITKLEPGLFKTVTGLSVDDFHLLVSLNVFNSTHMNQAVFAFRRYEDSSLSYTGIDSHEGLSHLGLYDTVVAREE</sequence>
<name>A0ABM9L7U9_9MYCO</name>
<evidence type="ECO:0000313" key="3">
    <source>
        <dbReference type="Proteomes" id="UP001190336"/>
    </source>
</evidence>
<dbReference type="InterPro" id="IPR006935">
    <property type="entry name" value="Helicase/UvrB_N"/>
</dbReference>
<dbReference type="Pfam" id="PF04851">
    <property type="entry name" value="ResIII"/>
    <property type="match status" value="1"/>
</dbReference>
<dbReference type="EMBL" id="OY726394">
    <property type="protein sequence ID" value="CAJ1494217.1"/>
    <property type="molecule type" value="Genomic_DNA"/>
</dbReference>
<dbReference type="SMART" id="SM00974">
    <property type="entry name" value="T5orf172"/>
    <property type="match status" value="1"/>
</dbReference>
<dbReference type="RefSeq" id="WP_308475645.1">
    <property type="nucleotide sequence ID" value="NZ_OY726394.1"/>
</dbReference>
<dbReference type="SUPFAM" id="SSF52540">
    <property type="entry name" value="P-loop containing nucleoside triphosphate hydrolases"/>
    <property type="match status" value="1"/>
</dbReference>
<proteinExistence type="predicted"/>
<organism evidence="2 3">
    <name type="scientific">[Mycobacterium] kokjensenii</name>
    <dbReference type="NCBI Taxonomy" id="3064287"/>
    <lineage>
        <taxon>Bacteria</taxon>
        <taxon>Bacillati</taxon>
        <taxon>Actinomycetota</taxon>
        <taxon>Actinomycetes</taxon>
        <taxon>Mycobacteriales</taxon>
        <taxon>Mycobacteriaceae</taxon>
        <taxon>Mycolicibacter</taxon>
    </lineage>
</organism>